<keyword evidence="6" id="KW-1185">Reference proteome</keyword>
<keyword evidence="1" id="KW-0285">Flavoprotein</keyword>
<feature type="compositionally biased region" description="Polar residues" evidence="4">
    <location>
        <begin position="646"/>
        <end position="660"/>
    </location>
</feature>
<dbReference type="PANTHER" id="PTHR42877">
    <property type="entry name" value="L-ORNITHINE N(5)-MONOOXYGENASE-RELATED"/>
    <property type="match status" value="1"/>
</dbReference>
<dbReference type="OrthoDB" id="312624at2"/>
<dbReference type="PANTHER" id="PTHR42877:SF4">
    <property type="entry name" value="FAD_NAD(P)-BINDING DOMAIN-CONTAINING PROTEIN-RELATED"/>
    <property type="match status" value="1"/>
</dbReference>
<organism evidence="5 6">
    <name type="scientific">Pseudooceanicola batsensis (strain ATCC BAA-863 / DSM 15984 / KCTC 12145 / HTCC2597)</name>
    <name type="common">Oceanicola batsensis</name>
    <dbReference type="NCBI Taxonomy" id="252305"/>
    <lineage>
        <taxon>Bacteria</taxon>
        <taxon>Pseudomonadati</taxon>
        <taxon>Pseudomonadota</taxon>
        <taxon>Alphaproteobacteria</taxon>
        <taxon>Rhodobacterales</taxon>
        <taxon>Paracoccaceae</taxon>
        <taxon>Pseudooceanicola</taxon>
    </lineage>
</organism>
<dbReference type="PRINTS" id="PR00368">
    <property type="entry name" value="FADPNR"/>
</dbReference>
<accession>A3U135</accession>
<evidence type="ECO:0000256" key="1">
    <source>
        <dbReference type="ARBA" id="ARBA00022630"/>
    </source>
</evidence>
<dbReference type="SUPFAM" id="SSF51905">
    <property type="entry name" value="FAD/NAD(P)-binding domain"/>
    <property type="match status" value="1"/>
</dbReference>
<dbReference type="EMBL" id="AAMO01000009">
    <property type="protein sequence ID" value="EAQ02018.1"/>
    <property type="molecule type" value="Genomic_DNA"/>
</dbReference>
<reference evidence="5 6" key="1">
    <citation type="journal article" date="2010" name="J. Bacteriol.">
        <title>Genome sequences of Oceanicola granulosus HTCC2516(T) and Oceanicola batsensis HTCC2597(TDelta).</title>
        <authorList>
            <person name="Thrash J.C."/>
            <person name="Cho J.C."/>
            <person name="Vergin K.L."/>
            <person name="Giovannoni S.J."/>
        </authorList>
    </citation>
    <scope>NUCLEOTIDE SEQUENCE [LARGE SCALE GENOMIC DNA]</scope>
    <source>
        <strain evidence="6">ATCC BAA-863 / DSM 15984 / KCTC 12145 / HTCC2597</strain>
    </source>
</reference>
<protein>
    <submittedName>
        <fullName evidence="5">Probable monooxygenase</fullName>
    </submittedName>
</protein>
<dbReference type="STRING" id="252305.OB2597_20376"/>
<dbReference type="AlphaFoldDB" id="A3U135"/>
<dbReference type="GO" id="GO:0050661">
    <property type="term" value="F:NADP binding"/>
    <property type="evidence" value="ECO:0007669"/>
    <property type="project" value="InterPro"/>
</dbReference>
<name>A3U135_PSEBH</name>
<dbReference type="HOGENOM" id="CLU_006937_7_1_5"/>
<evidence type="ECO:0000256" key="3">
    <source>
        <dbReference type="ARBA" id="ARBA00023002"/>
    </source>
</evidence>
<evidence type="ECO:0000256" key="4">
    <source>
        <dbReference type="SAM" id="MobiDB-lite"/>
    </source>
</evidence>
<dbReference type="InterPro" id="IPR020946">
    <property type="entry name" value="Flavin_mOase-like"/>
</dbReference>
<comment type="caution">
    <text evidence="5">The sequence shown here is derived from an EMBL/GenBank/DDBJ whole genome shotgun (WGS) entry which is preliminary data.</text>
</comment>
<dbReference type="Pfam" id="PF00743">
    <property type="entry name" value="FMO-like"/>
    <property type="match status" value="1"/>
</dbReference>
<dbReference type="RefSeq" id="WP_009804018.1">
    <property type="nucleotide sequence ID" value="NZ_AAMO01000009.1"/>
</dbReference>
<dbReference type="GO" id="GO:0050660">
    <property type="term" value="F:flavin adenine dinucleotide binding"/>
    <property type="evidence" value="ECO:0007669"/>
    <property type="project" value="InterPro"/>
</dbReference>
<gene>
    <name evidence="5" type="ORF">OB2597_20376</name>
</gene>
<proteinExistence type="predicted"/>
<dbReference type="InterPro" id="IPR051209">
    <property type="entry name" value="FAD-bind_Monooxygenase_sf"/>
</dbReference>
<keyword evidence="5" id="KW-0503">Monooxygenase</keyword>
<dbReference type="InterPro" id="IPR036188">
    <property type="entry name" value="FAD/NAD-bd_sf"/>
</dbReference>
<evidence type="ECO:0000256" key="2">
    <source>
        <dbReference type="ARBA" id="ARBA00022827"/>
    </source>
</evidence>
<evidence type="ECO:0000313" key="6">
    <source>
        <dbReference type="Proteomes" id="UP000004318"/>
    </source>
</evidence>
<sequence>MKNLTSRSIEDEAALRSALAEAEILTTLLVTTHLSGDTSLLEKAAPHIDGAWDYMQSLPDELRAEIIDRLVQTLQHLDVTGDFPPREPPRALMQEMMTLATGQEVPEEYQPLVVEELGLAETDTRRLQWRTRPSEQRLEDHKVLVIGAGLSGICAAVRLQEAGIPYEIVEKNDDIGGTWLENDYPDCGVDTANHIYSYSFKPKADWSRYFSKRDEILNYILETVRDYGIRDHIRFGVEVESMAWDEASARWQSRLRHRDGRTSLHDSRFVITAVGILNRPAYPDIAGLDDFRGAKFHTAEWDHEVELAGKRVAMIGTGASGMQAGPAIAGKVRHLSIFQRSPHWAGYNPLYHKTVSEGQMWALANVPLFAEWQRFLMFWASSDGFHSTLKMDPDWPQPDISLNRENHAMREMLVNYIKEQLNGDEELIRKCVPSYPPYGKRMLRDNNWYKTVLRGNVDLIDTAISRVVPEGVETSDGVTHAADVLILATGFNATRVLWPLEVAGRGERQLSDQWAGEDPRAYLGIAAPNFPNLFMTLGPNTGLAHGGSAIFHIECQVKYILQAMRETIERDQASVEVRQDVHDRYNDRVDEACKNMVWSHPGVNSWYKNDKNRVTITSPWRLVDYWALTRRFDPAEYTFTPRKSPEQSQLVSAERSSSDD</sequence>
<dbReference type="GO" id="GO:0004499">
    <property type="term" value="F:N,N-dimethylaniline monooxygenase activity"/>
    <property type="evidence" value="ECO:0007669"/>
    <property type="project" value="InterPro"/>
</dbReference>
<keyword evidence="2" id="KW-0274">FAD</keyword>
<dbReference type="Proteomes" id="UP000004318">
    <property type="component" value="Unassembled WGS sequence"/>
</dbReference>
<dbReference type="Gene3D" id="3.50.50.60">
    <property type="entry name" value="FAD/NAD(P)-binding domain"/>
    <property type="match status" value="2"/>
</dbReference>
<keyword evidence="3" id="KW-0560">Oxidoreductase</keyword>
<evidence type="ECO:0000313" key="5">
    <source>
        <dbReference type="EMBL" id="EAQ02018.1"/>
    </source>
</evidence>
<feature type="region of interest" description="Disordered" evidence="4">
    <location>
        <begin position="638"/>
        <end position="660"/>
    </location>
</feature>